<protein>
    <submittedName>
        <fullName evidence="2">Mother cell-specific membrane sporulation protein</fullName>
    </submittedName>
</protein>
<dbReference type="Proteomes" id="UP000199087">
    <property type="component" value="Unassembled WGS sequence"/>
</dbReference>
<keyword evidence="1" id="KW-0472">Membrane</keyword>
<name>A0A0U1NWA1_9BACI</name>
<feature type="transmembrane region" description="Helical" evidence="1">
    <location>
        <begin position="6"/>
        <end position="23"/>
    </location>
</feature>
<dbReference type="RefSeq" id="WP_176699741.1">
    <property type="nucleotide sequence ID" value="NZ_CVRB01000002.1"/>
</dbReference>
<sequence>MNQHLDTVIIIGVLIVFMIYRRIRRNIGWQPLKSRKMMTRITIFLIIGLLFFVTGAMHPISLISDVVGILIGIILAYYSGTMTQFEQREGHWYYRPSTMIGSFVTFLFIGRIIYRIYQMYLLGQSGGFQAGQSGDVQNMNYAIGNSWGSGLILIMFAYYVLYYIIILRKNYHKSGKKDIGL</sequence>
<feature type="transmembrane region" description="Helical" evidence="1">
    <location>
        <begin position="97"/>
        <end position="117"/>
    </location>
</feature>
<reference evidence="3" key="1">
    <citation type="submission" date="2015-05" db="EMBL/GenBank/DDBJ databases">
        <authorList>
            <person name="Urmite Genomes"/>
        </authorList>
    </citation>
    <scope>NUCLEOTIDE SEQUENCE [LARGE SCALE GENOMIC DNA]</scope>
    <source>
        <strain evidence="3">LF1</strain>
    </source>
</reference>
<evidence type="ECO:0000256" key="1">
    <source>
        <dbReference type="SAM" id="Phobius"/>
    </source>
</evidence>
<gene>
    <name evidence="2" type="primary">yobW</name>
    <name evidence="2" type="ORF">BN000_02216</name>
</gene>
<keyword evidence="1" id="KW-0812">Transmembrane</keyword>
<dbReference type="EMBL" id="CVRB01000002">
    <property type="protein sequence ID" value="CRK82293.1"/>
    <property type="molecule type" value="Genomic_DNA"/>
</dbReference>
<dbReference type="STRING" id="1499688.BN000_02216"/>
<dbReference type="InterPro" id="IPR058247">
    <property type="entry name" value="DUF1453"/>
</dbReference>
<feature type="transmembrane region" description="Helical" evidence="1">
    <location>
        <begin position="66"/>
        <end position="85"/>
    </location>
</feature>
<feature type="transmembrane region" description="Helical" evidence="1">
    <location>
        <begin position="147"/>
        <end position="167"/>
    </location>
</feature>
<keyword evidence="3" id="KW-1185">Reference proteome</keyword>
<dbReference type="AlphaFoldDB" id="A0A0U1NWA1"/>
<evidence type="ECO:0000313" key="3">
    <source>
        <dbReference type="Proteomes" id="UP000199087"/>
    </source>
</evidence>
<feature type="transmembrane region" description="Helical" evidence="1">
    <location>
        <begin position="43"/>
        <end position="60"/>
    </location>
</feature>
<organism evidence="2 3">
    <name type="scientific">Neobacillus massiliamazoniensis</name>
    <dbReference type="NCBI Taxonomy" id="1499688"/>
    <lineage>
        <taxon>Bacteria</taxon>
        <taxon>Bacillati</taxon>
        <taxon>Bacillota</taxon>
        <taxon>Bacilli</taxon>
        <taxon>Bacillales</taxon>
        <taxon>Bacillaceae</taxon>
        <taxon>Neobacillus</taxon>
    </lineage>
</organism>
<accession>A0A0U1NWA1</accession>
<dbReference type="Pfam" id="PF07301">
    <property type="entry name" value="DUF1453"/>
    <property type="match status" value="1"/>
</dbReference>
<proteinExistence type="predicted"/>
<keyword evidence="1" id="KW-1133">Transmembrane helix</keyword>
<evidence type="ECO:0000313" key="2">
    <source>
        <dbReference type="EMBL" id="CRK82293.1"/>
    </source>
</evidence>